<evidence type="ECO:0000256" key="2">
    <source>
        <dbReference type="SAM" id="Phobius"/>
    </source>
</evidence>
<feature type="transmembrane region" description="Helical" evidence="2">
    <location>
        <begin position="151"/>
        <end position="176"/>
    </location>
</feature>
<evidence type="ECO:0000313" key="4">
    <source>
        <dbReference type="Proteomes" id="UP001629113"/>
    </source>
</evidence>
<keyword evidence="2" id="KW-0812">Transmembrane</keyword>
<dbReference type="InterPro" id="IPR010640">
    <property type="entry name" value="Low_temperature_requirement_A"/>
</dbReference>
<feature type="compositionally biased region" description="Basic and acidic residues" evidence="1">
    <location>
        <begin position="16"/>
        <end position="25"/>
    </location>
</feature>
<accession>A0ABR4PZ44</accession>
<feature type="transmembrane region" description="Helical" evidence="2">
    <location>
        <begin position="216"/>
        <end position="238"/>
    </location>
</feature>
<dbReference type="PANTHER" id="PTHR42101">
    <property type="entry name" value="CHROMOSOME 16, WHOLE GENOME SHOTGUN SEQUENCE"/>
    <property type="match status" value="1"/>
</dbReference>
<feature type="transmembrane region" description="Helical" evidence="2">
    <location>
        <begin position="465"/>
        <end position="485"/>
    </location>
</feature>
<feature type="transmembrane region" description="Helical" evidence="2">
    <location>
        <begin position="116"/>
        <end position="139"/>
    </location>
</feature>
<keyword evidence="2" id="KW-1133">Transmembrane helix</keyword>
<dbReference type="Pfam" id="PF06772">
    <property type="entry name" value="LtrA"/>
    <property type="match status" value="1"/>
</dbReference>
<comment type="caution">
    <text evidence="3">The sequence shown here is derived from an EMBL/GenBank/DDBJ whole genome shotgun (WGS) entry which is preliminary data.</text>
</comment>
<evidence type="ECO:0000313" key="3">
    <source>
        <dbReference type="EMBL" id="KAL3428437.1"/>
    </source>
</evidence>
<proteinExistence type="predicted"/>
<feature type="transmembrane region" description="Helical" evidence="2">
    <location>
        <begin position="523"/>
        <end position="546"/>
    </location>
</feature>
<keyword evidence="4" id="KW-1185">Reference proteome</keyword>
<feature type="transmembrane region" description="Helical" evidence="2">
    <location>
        <begin position="87"/>
        <end position="104"/>
    </location>
</feature>
<protein>
    <recommendedName>
        <fullName evidence="5">Low temperature requirement A</fullName>
    </recommendedName>
</protein>
<organism evidence="3 4">
    <name type="scientific">Phlyctema vagabunda</name>
    <dbReference type="NCBI Taxonomy" id="108571"/>
    <lineage>
        <taxon>Eukaryota</taxon>
        <taxon>Fungi</taxon>
        <taxon>Dikarya</taxon>
        <taxon>Ascomycota</taxon>
        <taxon>Pezizomycotina</taxon>
        <taxon>Leotiomycetes</taxon>
        <taxon>Helotiales</taxon>
        <taxon>Dermateaceae</taxon>
        <taxon>Phlyctema</taxon>
    </lineage>
</organism>
<name>A0ABR4PZ44_9HELO</name>
<gene>
    <name evidence="3" type="ORF">PVAG01_01946</name>
</gene>
<sequence>MFQFTISDGGSLAPEHSIDNDSHKQHPDAAPVLLEFFESPAKNATEDNLHFELRHQSNTLELFFDLFFIANLSTFTATHSIIDLSTLVAYIGLFGILWFTWFQITMHDVRFAIDSVYERVCKVIQFIIFVGFALVGSSFNPGGKEHNNEIFQVLCWILFISRLLLAIQYSVVLFFVRKKTTTLTLPLSMTIGSFVLCAGSYYAMTPAFAPASGNGMGIYYVWYIILGVETAVVIGTASVWRNLSFKKTHLMERMGLLTLIVIGEGAIGVTKTVGKLMTRSGVTLEETALTICIVLILVFLWMMYFDNHPHYHYGTIRQQIWAGLHFPLHLAIVGVVEGSQQIALSRFVFKQLLSVQSALVRACVTENLDGTELASSVISAIENLNLKNKEQTALIIQDVYNASNMTGVCSVANTTNLPELAPVPAAFFDVLRDTFGAVFEATDIKLPSDIEPVALARTTFFTIYVYYWSSIGIVFVASATLLWLTRHKEHRPKQVDIWALIGRALAALFAMGMLAAAASKVFLYRYIRSSAILPTVTVLIFLVVCFDRTGRQLGRRATREYIQASRITSCFRGVW</sequence>
<feature type="transmembrane region" description="Helical" evidence="2">
    <location>
        <begin position="497"/>
        <end position="517"/>
    </location>
</feature>
<evidence type="ECO:0008006" key="5">
    <source>
        <dbReference type="Google" id="ProtNLM"/>
    </source>
</evidence>
<evidence type="ECO:0000256" key="1">
    <source>
        <dbReference type="SAM" id="MobiDB-lite"/>
    </source>
</evidence>
<feature type="transmembrane region" description="Helical" evidence="2">
    <location>
        <begin position="183"/>
        <end position="204"/>
    </location>
</feature>
<dbReference type="PANTHER" id="PTHR42101:SF1">
    <property type="entry name" value="LOW TEMPERATURE REQUIREMENT A"/>
    <property type="match status" value="1"/>
</dbReference>
<reference evidence="3 4" key="1">
    <citation type="submission" date="2024-06" db="EMBL/GenBank/DDBJ databases">
        <title>Complete genome of Phlyctema vagabunda strain 19-DSS-EL-015.</title>
        <authorList>
            <person name="Fiorenzani C."/>
        </authorList>
    </citation>
    <scope>NUCLEOTIDE SEQUENCE [LARGE SCALE GENOMIC DNA]</scope>
    <source>
        <strain evidence="3 4">19-DSS-EL-015</strain>
    </source>
</reference>
<feature type="region of interest" description="Disordered" evidence="1">
    <location>
        <begin position="1"/>
        <end position="25"/>
    </location>
</feature>
<dbReference type="EMBL" id="JBFCZG010000001">
    <property type="protein sequence ID" value="KAL3428437.1"/>
    <property type="molecule type" value="Genomic_DNA"/>
</dbReference>
<dbReference type="Proteomes" id="UP001629113">
    <property type="component" value="Unassembled WGS sequence"/>
</dbReference>
<feature type="transmembrane region" description="Helical" evidence="2">
    <location>
        <begin position="287"/>
        <end position="305"/>
    </location>
</feature>
<keyword evidence="2" id="KW-0472">Membrane</keyword>